<gene>
    <name evidence="5" type="ordered locus">Bcell_0389</name>
</gene>
<dbReference type="EMBL" id="CP002394">
    <property type="protein sequence ID" value="ADU28671.1"/>
    <property type="molecule type" value="Genomic_DNA"/>
</dbReference>
<protein>
    <submittedName>
        <fullName evidence="5">Transcriptional regulator, MarR family</fullName>
    </submittedName>
</protein>
<sequence>MEDYNKYILSNSIGYQISSTARLVNNRLNANFKENDYPVTNEQYSIMIRLWVDEGLTQSRLATLTGRDQANVSKVISNLEKKDLVMRTPHPVDKRTNLIFLTSKGKKMQLGLIEQAKKTIEEMSDGIDEDDLKSFMEILLKIKGNLIKHEVNT</sequence>
<dbReference type="KEGG" id="bco:Bcell_0389"/>
<dbReference type="Proteomes" id="UP000001401">
    <property type="component" value="Chromosome"/>
</dbReference>
<proteinExistence type="predicted"/>
<dbReference type="InterPro" id="IPR036390">
    <property type="entry name" value="WH_DNA-bd_sf"/>
</dbReference>
<evidence type="ECO:0000256" key="2">
    <source>
        <dbReference type="ARBA" id="ARBA00023125"/>
    </source>
</evidence>
<keyword evidence="1" id="KW-0805">Transcription regulation</keyword>
<keyword evidence="6" id="KW-1185">Reference proteome</keyword>
<dbReference type="PANTHER" id="PTHR42756">
    <property type="entry name" value="TRANSCRIPTIONAL REGULATOR, MARR"/>
    <property type="match status" value="1"/>
</dbReference>
<dbReference type="RefSeq" id="WP_013487012.1">
    <property type="nucleotide sequence ID" value="NC_014829.1"/>
</dbReference>
<dbReference type="Gene3D" id="1.10.10.10">
    <property type="entry name" value="Winged helix-like DNA-binding domain superfamily/Winged helix DNA-binding domain"/>
    <property type="match status" value="1"/>
</dbReference>
<dbReference type="PANTHER" id="PTHR42756:SF1">
    <property type="entry name" value="TRANSCRIPTIONAL REPRESSOR OF EMRAB OPERON"/>
    <property type="match status" value="1"/>
</dbReference>
<dbReference type="SUPFAM" id="SSF46785">
    <property type="entry name" value="Winged helix' DNA-binding domain"/>
    <property type="match status" value="1"/>
</dbReference>
<dbReference type="InterPro" id="IPR023187">
    <property type="entry name" value="Tscrpt_reg_MarR-type_CS"/>
</dbReference>
<dbReference type="AlphaFoldDB" id="E6TVW2"/>
<organism evidence="5 6">
    <name type="scientific">Evansella cellulosilytica (strain ATCC 21833 / DSM 2522 / FERM P-1141 / JCM 9156 / N-4)</name>
    <name type="common">Bacillus cellulosilyticus</name>
    <dbReference type="NCBI Taxonomy" id="649639"/>
    <lineage>
        <taxon>Bacteria</taxon>
        <taxon>Bacillati</taxon>
        <taxon>Bacillota</taxon>
        <taxon>Bacilli</taxon>
        <taxon>Bacillales</taxon>
        <taxon>Bacillaceae</taxon>
        <taxon>Evansella</taxon>
    </lineage>
</organism>
<name>E6TVW2_EVAC2</name>
<dbReference type="GO" id="GO:0003677">
    <property type="term" value="F:DNA binding"/>
    <property type="evidence" value="ECO:0007669"/>
    <property type="project" value="UniProtKB-KW"/>
</dbReference>
<evidence type="ECO:0000256" key="1">
    <source>
        <dbReference type="ARBA" id="ARBA00023015"/>
    </source>
</evidence>
<evidence type="ECO:0000259" key="4">
    <source>
        <dbReference type="PROSITE" id="PS50995"/>
    </source>
</evidence>
<dbReference type="GO" id="GO:0003700">
    <property type="term" value="F:DNA-binding transcription factor activity"/>
    <property type="evidence" value="ECO:0007669"/>
    <property type="project" value="InterPro"/>
</dbReference>
<dbReference type="InterPro" id="IPR036388">
    <property type="entry name" value="WH-like_DNA-bd_sf"/>
</dbReference>
<dbReference type="InterPro" id="IPR000835">
    <property type="entry name" value="HTH_MarR-typ"/>
</dbReference>
<dbReference type="STRING" id="649639.Bcell_0389"/>
<dbReference type="Pfam" id="PF01047">
    <property type="entry name" value="MarR"/>
    <property type="match status" value="1"/>
</dbReference>
<dbReference type="PROSITE" id="PS01117">
    <property type="entry name" value="HTH_MARR_1"/>
    <property type="match status" value="1"/>
</dbReference>
<dbReference type="HOGENOM" id="CLU_083287_18_6_9"/>
<evidence type="ECO:0000256" key="3">
    <source>
        <dbReference type="ARBA" id="ARBA00023163"/>
    </source>
</evidence>
<evidence type="ECO:0000313" key="5">
    <source>
        <dbReference type="EMBL" id="ADU28671.1"/>
    </source>
</evidence>
<dbReference type="SMART" id="SM00347">
    <property type="entry name" value="HTH_MARR"/>
    <property type="match status" value="1"/>
</dbReference>
<feature type="domain" description="HTH marR-type" evidence="4">
    <location>
        <begin position="10"/>
        <end position="144"/>
    </location>
</feature>
<dbReference type="PROSITE" id="PS50995">
    <property type="entry name" value="HTH_MARR_2"/>
    <property type="match status" value="1"/>
</dbReference>
<dbReference type="eggNOG" id="COG1846">
    <property type="taxonomic scope" value="Bacteria"/>
</dbReference>
<dbReference type="OrthoDB" id="9799663at2"/>
<evidence type="ECO:0000313" key="6">
    <source>
        <dbReference type="Proteomes" id="UP000001401"/>
    </source>
</evidence>
<keyword evidence="3" id="KW-0804">Transcription</keyword>
<dbReference type="PRINTS" id="PR00598">
    <property type="entry name" value="HTHMARR"/>
</dbReference>
<reference evidence="5" key="1">
    <citation type="submission" date="2010-12" db="EMBL/GenBank/DDBJ databases">
        <title>Complete sequence of Bacillus cellulosilyticus DSM 2522.</title>
        <authorList>
            <consortium name="US DOE Joint Genome Institute"/>
            <person name="Lucas S."/>
            <person name="Copeland A."/>
            <person name="Lapidus A."/>
            <person name="Cheng J.-F."/>
            <person name="Bruce D."/>
            <person name="Goodwin L."/>
            <person name="Pitluck S."/>
            <person name="Chertkov O."/>
            <person name="Detter J.C."/>
            <person name="Han C."/>
            <person name="Tapia R."/>
            <person name="Land M."/>
            <person name="Hauser L."/>
            <person name="Jeffries C."/>
            <person name="Kyrpides N."/>
            <person name="Ivanova N."/>
            <person name="Mikhailova N."/>
            <person name="Brumm P."/>
            <person name="Mead D."/>
            <person name="Woyke T."/>
        </authorList>
    </citation>
    <scope>NUCLEOTIDE SEQUENCE [LARGE SCALE GENOMIC DNA]</scope>
    <source>
        <strain evidence="5">DSM 2522</strain>
    </source>
</reference>
<keyword evidence="2" id="KW-0238">DNA-binding</keyword>
<accession>E6TVW2</accession>